<organism evidence="10 11">
    <name type="scientific">Deinococcus aquaticus</name>
    <dbReference type="NCBI Taxonomy" id="328692"/>
    <lineage>
        <taxon>Bacteria</taxon>
        <taxon>Thermotogati</taxon>
        <taxon>Deinococcota</taxon>
        <taxon>Deinococci</taxon>
        <taxon>Deinococcales</taxon>
        <taxon>Deinococcaceae</taxon>
        <taxon>Deinococcus</taxon>
    </lineage>
</organism>
<comment type="catalytic activity">
    <reaction evidence="7">
        <text>a 2'-deoxyadenosine in DNA + S-adenosyl-L-methionine = an N(6)-methyl-2'-deoxyadenosine in DNA + S-adenosyl-L-homocysteine + H(+)</text>
        <dbReference type="Rhea" id="RHEA:15197"/>
        <dbReference type="Rhea" id="RHEA-COMP:12418"/>
        <dbReference type="Rhea" id="RHEA-COMP:12419"/>
        <dbReference type="ChEBI" id="CHEBI:15378"/>
        <dbReference type="ChEBI" id="CHEBI:57856"/>
        <dbReference type="ChEBI" id="CHEBI:59789"/>
        <dbReference type="ChEBI" id="CHEBI:90615"/>
        <dbReference type="ChEBI" id="CHEBI:90616"/>
        <dbReference type="EC" id="2.1.1.72"/>
    </reaction>
</comment>
<dbReference type="PANTHER" id="PTHR42998">
    <property type="entry name" value="TYPE I RESTRICTION ENZYME HINDVIIP M PROTEIN-RELATED"/>
    <property type="match status" value="1"/>
</dbReference>
<dbReference type="Pfam" id="PF12161">
    <property type="entry name" value="HsdM_N"/>
    <property type="match status" value="1"/>
</dbReference>
<evidence type="ECO:0000259" key="9">
    <source>
        <dbReference type="Pfam" id="PF12161"/>
    </source>
</evidence>
<evidence type="ECO:0000256" key="6">
    <source>
        <dbReference type="ARBA" id="ARBA00022747"/>
    </source>
</evidence>
<dbReference type="Gene3D" id="1.20.1260.30">
    <property type="match status" value="1"/>
</dbReference>
<feature type="domain" description="N6 adenine-specific DNA methyltransferase N-terminal" evidence="9">
    <location>
        <begin position="22"/>
        <end position="131"/>
    </location>
</feature>
<dbReference type="GO" id="GO:0008168">
    <property type="term" value="F:methyltransferase activity"/>
    <property type="evidence" value="ECO:0007669"/>
    <property type="project" value="UniProtKB-KW"/>
</dbReference>
<dbReference type="EMBL" id="CP115168">
    <property type="protein sequence ID" value="WDA60784.1"/>
    <property type="molecule type" value="Genomic_DNA"/>
</dbReference>
<dbReference type="InterPro" id="IPR029063">
    <property type="entry name" value="SAM-dependent_MTases_sf"/>
</dbReference>
<dbReference type="EC" id="2.1.1.72" evidence="2"/>
<proteinExistence type="inferred from homology"/>
<reference evidence="10 11" key="1">
    <citation type="submission" date="2022-12" db="EMBL/GenBank/DDBJ databases">
        <title>Genome Sequence of Deinococcus aquaticus Type Strain PB314.</title>
        <authorList>
            <person name="Albert C."/>
            <person name="Hill J."/>
            <person name="Boren L."/>
            <person name="Scholz-Ng S."/>
            <person name="Fatema N."/>
            <person name="Grosso R."/>
            <person name="Soboslay E."/>
            <person name="Tuohy J."/>
        </authorList>
    </citation>
    <scope>NUCLEOTIDE SEQUENCE [LARGE SCALE GENOMIC DNA]</scope>
    <source>
        <strain evidence="10 11">PB-314</strain>
        <plasmid evidence="10 11">pDATS03</plasmid>
    </source>
</reference>
<keyword evidence="4" id="KW-0808">Transferase</keyword>
<evidence type="ECO:0000256" key="7">
    <source>
        <dbReference type="ARBA" id="ARBA00047942"/>
    </source>
</evidence>
<evidence type="ECO:0000259" key="8">
    <source>
        <dbReference type="Pfam" id="PF02384"/>
    </source>
</evidence>
<comment type="similarity">
    <text evidence="1">Belongs to the N(4)/N(6)-methyltransferase family.</text>
</comment>
<dbReference type="InterPro" id="IPR038333">
    <property type="entry name" value="T1MK-like_N_sf"/>
</dbReference>
<evidence type="ECO:0000256" key="2">
    <source>
        <dbReference type="ARBA" id="ARBA00011900"/>
    </source>
</evidence>
<dbReference type="InterPro" id="IPR052916">
    <property type="entry name" value="Type-I_RE_MTase_Subunit"/>
</dbReference>
<dbReference type="GO" id="GO:0032259">
    <property type="term" value="P:methylation"/>
    <property type="evidence" value="ECO:0007669"/>
    <property type="project" value="UniProtKB-KW"/>
</dbReference>
<evidence type="ECO:0000313" key="11">
    <source>
        <dbReference type="Proteomes" id="UP001217044"/>
    </source>
</evidence>
<dbReference type="Pfam" id="PF02384">
    <property type="entry name" value="N6_Mtase"/>
    <property type="match status" value="1"/>
</dbReference>
<keyword evidence="5" id="KW-0949">S-adenosyl-L-methionine</keyword>
<sequence length="541" mass="59877">MTSSKTTGTRRAGKAAAPPRIEEVLWNTADQLRGHMDAAEYKHVVLGLVFLKYISDAFTTLYDKLKAEEGEETAEDRDEYLAEGVFWVPREARWDTLKDHAREATIGSLVDKAMAALEKENAKQLAGMLPTGYARPSLPHRVIGGLIDEISKYGTGGTVTEQSDLFSDQPALKAETDLLGKVYQYMLGRFAAAEGKLGGEFYTPDSVVQTMVEMLAPYKGRVYDPACGSGGMFVQSEKFVEAHKGRIGDIAVYGQESNYTTWKLARMNLAIRRIDADLGKENGDTFHQDLHPDLRADYVLANPPFNISNWGGERLQSDPRWRYGAPPAGNANYAWLQHILYHLAPSGTAGVVLANGSLSSGQSGEGEIRKRMLAADKVDCIVAMPGQLFYTTQIPVSLWILANNKQSGTGQEGRPLRDRSGQVLFIDARELGYMRTRTERDLTDKDRARIVQAYHNWRGDGDGEYEDVPGFCKAATIDDLEKNGWVLTPGRYVGAAPKEEDSEPFAEKMTRLSGELRAQFAESDRLQAVIKANLDRLGYGE</sequence>
<keyword evidence="6" id="KW-0680">Restriction system</keyword>
<accession>A0ABY7V6G4</accession>
<keyword evidence="10" id="KW-0614">Plasmid</keyword>
<evidence type="ECO:0000256" key="1">
    <source>
        <dbReference type="ARBA" id="ARBA00006594"/>
    </source>
</evidence>
<dbReference type="RefSeq" id="WP_273991528.1">
    <property type="nucleotide sequence ID" value="NZ_BAABQT010000027.1"/>
</dbReference>
<name>A0ABY7V6G4_9DEIO</name>
<dbReference type="Proteomes" id="UP001217044">
    <property type="component" value="Plasmid pDATS03"/>
</dbReference>
<geneLocation type="plasmid" evidence="10 11">
    <name>pDATS03</name>
</geneLocation>
<keyword evidence="11" id="KW-1185">Reference proteome</keyword>
<dbReference type="InterPro" id="IPR002052">
    <property type="entry name" value="DNA_methylase_N6_adenine_CS"/>
</dbReference>
<evidence type="ECO:0000256" key="3">
    <source>
        <dbReference type="ARBA" id="ARBA00022603"/>
    </source>
</evidence>
<dbReference type="PROSITE" id="PS00092">
    <property type="entry name" value="N6_MTASE"/>
    <property type="match status" value="1"/>
</dbReference>
<dbReference type="Gene3D" id="3.40.50.150">
    <property type="entry name" value="Vaccinia Virus protein VP39"/>
    <property type="match status" value="1"/>
</dbReference>
<keyword evidence="3 10" id="KW-0489">Methyltransferase</keyword>
<dbReference type="PRINTS" id="PR00507">
    <property type="entry name" value="N12N6MTFRASE"/>
</dbReference>
<gene>
    <name evidence="10" type="ORF">M8445_17925</name>
</gene>
<dbReference type="PANTHER" id="PTHR42998:SF1">
    <property type="entry name" value="TYPE I RESTRICTION ENZYME HINDI METHYLASE SUBUNIT"/>
    <property type="match status" value="1"/>
</dbReference>
<dbReference type="SUPFAM" id="SSF53335">
    <property type="entry name" value="S-adenosyl-L-methionine-dependent methyltransferases"/>
    <property type="match status" value="1"/>
</dbReference>
<dbReference type="InterPro" id="IPR003356">
    <property type="entry name" value="DNA_methylase_A-5"/>
</dbReference>
<evidence type="ECO:0000313" key="10">
    <source>
        <dbReference type="EMBL" id="WDA60784.1"/>
    </source>
</evidence>
<dbReference type="InterPro" id="IPR022749">
    <property type="entry name" value="D12N6_MeTrfase_N"/>
</dbReference>
<evidence type="ECO:0000256" key="5">
    <source>
        <dbReference type="ARBA" id="ARBA00022691"/>
    </source>
</evidence>
<evidence type="ECO:0000256" key="4">
    <source>
        <dbReference type="ARBA" id="ARBA00022679"/>
    </source>
</evidence>
<feature type="domain" description="DNA methylase adenine-specific" evidence="8">
    <location>
        <begin position="175"/>
        <end position="500"/>
    </location>
</feature>
<protein>
    <recommendedName>
        <fullName evidence="2">site-specific DNA-methyltransferase (adenine-specific)</fullName>
        <ecNumber evidence="2">2.1.1.72</ecNumber>
    </recommendedName>
</protein>